<evidence type="ECO:0008006" key="4">
    <source>
        <dbReference type="Google" id="ProtNLM"/>
    </source>
</evidence>
<sequence length="167" mass="18588">MLKKTNINKKGLNVSKKGITVVEILVVVFVLLVAFVGILGLLTFSLKTSSLIKKTTYANFLAQETIESVRNFRDGTDWDIDGLGSLTAGIYHPEKTADVPPKWNLVSGEETINNFTRKIVIENVQRDGSDIIVESGGINDPETKKIIITASWENQAVEITTYFTNWR</sequence>
<name>A0A1G2DUR2_9BACT</name>
<reference evidence="2 3" key="1">
    <citation type="journal article" date="2016" name="Nat. Commun.">
        <title>Thousands of microbial genomes shed light on interconnected biogeochemical processes in an aquifer system.</title>
        <authorList>
            <person name="Anantharaman K."/>
            <person name="Brown C.T."/>
            <person name="Hug L.A."/>
            <person name="Sharon I."/>
            <person name="Castelle C.J."/>
            <person name="Probst A.J."/>
            <person name="Thomas B.C."/>
            <person name="Singh A."/>
            <person name="Wilkins M.J."/>
            <person name="Karaoz U."/>
            <person name="Brodie E.L."/>
            <person name="Williams K.H."/>
            <person name="Hubbard S.S."/>
            <person name="Banfield J.F."/>
        </authorList>
    </citation>
    <scope>NUCLEOTIDE SEQUENCE [LARGE SCALE GENOMIC DNA]</scope>
</reference>
<organism evidence="2 3">
    <name type="scientific">Candidatus Nealsonbacteria bacterium RBG_13_36_15</name>
    <dbReference type="NCBI Taxonomy" id="1801660"/>
    <lineage>
        <taxon>Bacteria</taxon>
        <taxon>Candidatus Nealsoniibacteriota</taxon>
    </lineage>
</organism>
<accession>A0A1G2DUR2</accession>
<dbReference type="STRING" id="1801660.A2Z78_01495"/>
<gene>
    <name evidence="2" type="ORF">A2Z78_01495</name>
</gene>
<keyword evidence="1" id="KW-1133">Transmembrane helix</keyword>
<proteinExistence type="predicted"/>
<dbReference type="AlphaFoldDB" id="A0A1G2DUR2"/>
<comment type="caution">
    <text evidence="2">The sequence shown here is derived from an EMBL/GenBank/DDBJ whole genome shotgun (WGS) entry which is preliminary data.</text>
</comment>
<dbReference type="Proteomes" id="UP000176752">
    <property type="component" value="Unassembled WGS sequence"/>
</dbReference>
<evidence type="ECO:0000256" key="1">
    <source>
        <dbReference type="SAM" id="Phobius"/>
    </source>
</evidence>
<evidence type="ECO:0000313" key="2">
    <source>
        <dbReference type="EMBL" id="OGZ17276.1"/>
    </source>
</evidence>
<keyword evidence="1" id="KW-0812">Transmembrane</keyword>
<evidence type="ECO:0000313" key="3">
    <source>
        <dbReference type="Proteomes" id="UP000176752"/>
    </source>
</evidence>
<dbReference type="EMBL" id="MHLV01000034">
    <property type="protein sequence ID" value="OGZ17276.1"/>
    <property type="molecule type" value="Genomic_DNA"/>
</dbReference>
<feature type="transmembrane region" description="Helical" evidence="1">
    <location>
        <begin position="21"/>
        <end position="44"/>
    </location>
</feature>
<keyword evidence="1" id="KW-0472">Membrane</keyword>
<protein>
    <recommendedName>
        <fullName evidence="4">Type IV pilus modification protein PilV</fullName>
    </recommendedName>
</protein>